<evidence type="ECO:0000313" key="2">
    <source>
        <dbReference type="EMBL" id="QXM06001.1"/>
    </source>
</evidence>
<reference evidence="2" key="1">
    <citation type="submission" date="2021-07" db="EMBL/GenBank/DDBJ databases">
        <title>Complete genome sequence of Crassaminicella sp. 143-21, isolated from a deep-sea hydrothermal vent.</title>
        <authorList>
            <person name="Li X."/>
        </authorList>
    </citation>
    <scope>NUCLEOTIDE SEQUENCE</scope>
    <source>
        <strain evidence="2">143-21</strain>
    </source>
</reference>
<gene>
    <name evidence="2" type="ORF">KVH43_11670</name>
</gene>
<evidence type="ECO:0000313" key="3">
    <source>
        <dbReference type="Proteomes" id="UP000886818"/>
    </source>
</evidence>
<sequence>MKYIYKNIKGFTLIELLVSLAILGIILLTISSFFIFNYKIFNKADNQITAQYEAQIGINKLTEGSINAIEIYEDARKVIENKEVRIITFKTKEMQKENGKYKEAYRYIQFIYEIKNGIIKYGEGNSPEHIDAKPYVEHIQSFQITFIHDNNELYKGVNIQITSEVNNIKVELENNIYFRNGPIKKRGTEND</sequence>
<feature type="transmembrane region" description="Helical" evidence="1">
    <location>
        <begin position="12"/>
        <end position="36"/>
    </location>
</feature>
<keyword evidence="1" id="KW-0812">Transmembrane</keyword>
<protein>
    <submittedName>
        <fullName evidence="2">Prepilin-type N-terminal cleavage/methylation domain-containing protein</fullName>
    </submittedName>
</protein>
<dbReference type="NCBIfam" id="TIGR02532">
    <property type="entry name" value="IV_pilin_GFxxxE"/>
    <property type="match status" value="1"/>
</dbReference>
<evidence type="ECO:0000256" key="1">
    <source>
        <dbReference type="SAM" id="Phobius"/>
    </source>
</evidence>
<dbReference type="Proteomes" id="UP000886818">
    <property type="component" value="Chromosome"/>
</dbReference>
<proteinExistence type="predicted"/>
<dbReference type="RefSeq" id="WP_218282698.1">
    <property type="nucleotide sequence ID" value="NZ_CP078093.1"/>
</dbReference>
<dbReference type="EMBL" id="CP078093">
    <property type="protein sequence ID" value="QXM06001.1"/>
    <property type="molecule type" value="Genomic_DNA"/>
</dbReference>
<dbReference type="PROSITE" id="PS00409">
    <property type="entry name" value="PROKAR_NTER_METHYL"/>
    <property type="match status" value="1"/>
</dbReference>
<organism evidence="2 3">
    <name type="scientific">Crassaminicella indica</name>
    <dbReference type="NCBI Taxonomy" id="2855394"/>
    <lineage>
        <taxon>Bacteria</taxon>
        <taxon>Bacillati</taxon>
        <taxon>Bacillota</taxon>
        <taxon>Clostridia</taxon>
        <taxon>Eubacteriales</taxon>
        <taxon>Clostridiaceae</taxon>
        <taxon>Crassaminicella</taxon>
    </lineage>
</organism>
<name>A0ABX8RB17_9CLOT</name>
<keyword evidence="1" id="KW-0472">Membrane</keyword>
<accession>A0ABX8RB17</accession>
<keyword evidence="1" id="KW-1133">Transmembrane helix</keyword>
<keyword evidence="3" id="KW-1185">Reference proteome</keyword>
<dbReference type="Pfam" id="PF07963">
    <property type="entry name" value="N_methyl"/>
    <property type="match status" value="1"/>
</dbReference>
<dbReference type="InterPro" id="IPR012902">
    <property type="entry name" value="N_methyl_site"/>
</dbReference>